<feature type="region of interest" description="Disordered" evidence="9">
    <location>
        <begin position="619"/>
        <end position="664"/>
    </location>
</feature>
<keyword evidence="6" id="KW-0238">DNA-binding</keyword>
<dbReference type="InterPro" id="IPR036096">
    <property type="entry name" value="Ataxin_AXH_dom_sf"/>
</dbReference>
<dbReference type="Ensembl" id="ENSDCDT00010012266.1">
    <property type="protein sequence ID" value="ENSDCDP00010011701.1"/>
    <property type="gene ID" value="ENSDCDG00010005218.1"/>
</dbReference>
<comment type="subcellular location">
    <subcellularLocation>
        <location evidence="1">Nucleus</location>
    </subcellularLocation>
</comment>
<evidence type="ECO:0000256" key="2">
    <source>
        <dbReference type="ARBA" id="ARBA00007348"/>
    </source>
</evidence>
<feature type="compositionally biased region" description="Basic and acidic residues" evidence="9">
    <location>
        <begin position="718"/>
        <end position="730"/>
    </location>
</feature>
<dbReference type="SMART" id="SM00536">
    <property type="entry name" value="AXH"/>
    <property type="match status" value="1"/>
</dbReference>
<keyword evidence="3" id="KW-0678">Repressor</keyword>
<evidence type="ECO:0000313" key="11">
    <source>
        <dbReference type="Ensembl" id="ENSDCDP00010011701.1"/>
    </source>
</evidence>
<dbReference type="PANTHER" id="PTHR13392">
    <property type="entry name" value="ATAXIN 1"/>
    <property type="match status" value="1"/>
</dbReference>
<keyword evidence="12" id="KW-1185">Reference proteome</keyword>
<evidence type="ECO:0000256" key="4">
    <source>
        <dbReference type="ARBA" id="ARBA00022553"/>
    </source>
</evidence>
<evidence type="ECO:0000313" key="12">
    <source>
        <dbReference type="Proteomes" id="UP000694580"/>
    </source>
</evidence>
<dbReference type="GO" id="GO:0003677">
    <property type="term" value="F:DNA binding"/>
    <property type="evidence" value="ECO:0007669"/>
    <property type="project" value="UniProtKB-KW"/>
</dbReference>
<comment type="similarity">
    <text evidence="2">Belongs to the ATXN1 family.</text>
</comment>
<dbReference type="GO" id="GO:0007399">
    <property type="term" value="P:nervous system development"/>
    <property type="evidence" value="ECO:0007669"/>
    <property type="project" value="TreeGrafter"/>
</dbReference>
<organism evidence="11 12">
    <name type="scientific">Denticeps clupeoides</name>
    <name type="common">denticle herring</name>
    <dbReference type="NCBI Taxonomy" id="299321"/>
    <lineage>
        <taxon>Eukaryota</taxon>
        <taxon>Metazoa</taxon>
        <taxon>Chordata</taxon>
        <taxon>Craniata</taxon>
        <taxon>Vertebrata</taxon>
        <taxon>Euteleostomi</taxon>
        <taxon>Actinopterygii</taxon>
        <taxon>Neopterygii</taxon>
        <taxon>Teleostei</taxon>
        <taxon>Clupei</taxon>
        <taxon>Clupeiformes</taxon>
        <taxon>Denticipitoidei</taxon>
        <taxon>Denticipitidae</taxon>
        <taxon>Denticeps</taxon>
    </lineage>
</organism>
<keyword evidence="4" id="KW-0597">Phosphoprotein</keyword>
<evidence type="ECO:0000256" key="6">
    <source>
        <dbReference type="ARBA" id="ARBA00023125"/>
    </source>
</evidence>
<dbReference type="InterPro" id="IPR003652">
    <property type="entry name" value="Ataxin_AXH_dom"/>
</dbReference>
<reference evidence="11" key="3">
    <citation type="submission" date="2025-09" db="UniProtKB">
        <authorList>
            <consortium name="Ensembl"/>
        </authorList>
    </citation>
    <scope>IDENTIFICATION</scope>
</reference>
<protein>
    <recommendedName>
        <fullName evidence="10">AXH domain-containing protein</fullName>
    </recommendedName>
</protein>
<reference evidence="11 12" key="1">
    <citation type="submission" date="2020-06" db="EMBL/GenBank/DDBJ databases">
        <authorList>
            <consortium name="Wellcome Sanger Institute Data Sharing"/>
        </authorList>
    </citation>
    <scope>NUCLEOTIDE SEQUENCE [LARGE SCALE GENOMIC DNA]</scope>
</reference>
<accession>A0AAY4AWD4</accession>
<dbReference type="SUPFAM" id="SSF102031">
    <property type="entry name" value="AXH domain"/>
    <property type="match status" value="1"/>
</dbReference>
<evidence type="ECO:0000256" key="7">
    <source>
        <dbReference type="ARBA" id="ARBA00023163"/>
    </source>
</evidence>
<evidence type="ECO:0000256" key="8">
    <source>
        <dbReference type="ARBA" id="ARBA00023242"/>
    </source>
</evidence>
<evidence type="ECO:0000256" key="1">
    <source>
        <dbReference type="ARBA" id="ARBA00004123"/>
    </source>
</evidence>
<dbReference type="GO" id="GO:0000122">
    <property type="term" value="P:negative regulation of transcription by RNA polymerase II"/>
    <property type="evidence" value="ECO:0007669"/>
    <property type="project" value="TreeGrafter"/>
</dbReference>
<feature type="compositionally biased region" description="Basic and acidic residues" evidence="9">
    <location>
        <begin position="637"/>
        <end position="655"/>
    </location>
</feature>
<feature type="region of interest" description="Disordered" evidence="9">
    <location>
        <begin position="84"/>
        <end position="105"/>
    </location>
</feature>
<dbReference type="AlphaFoldDB" id="A0AAY4AWD4"/>
<dbReference type="Pfam" id="PF12547">
    <property type="entry name" value="ATXN-1_C"/>
    <property type="match status" value="1"/>
</dbReference>
<dbReference type="PROSITE" id="PS51148">
    <property type="entry name" value="AXH"/>
    <property type="match status" value="1"/>
</dbReference>
<dbReference type="GO" id="GO:0005634">
    <property type="term" value="C:nucleus"/>
    <property type="evidence" value="ECO:0007669"/>
    <property type="project" value="UniProtKB-SubCell"/>
</dbReference>
<dbReference type="Pfam" id="PF08517">
    <property type="entry name" value="AXH"/>
    <property type="match status" value="1"/>
</dbReference>
<feature type="domain" description="AXH" evidence="10">
    <location>
        <begin position="485"/>
        <end position="616"/>
    </location>
</feature>
<feature type="compositionally biased region" description="Low complexity" evidence="9">
    <location>
        <begin position="86"/>
        <end position="99"/>
    </location>
</feature>
<dbReference type="GO" id="GO:0003723">
    <property type="term" value="F:RNA binding"/>
    <property type="evidence" value="ECO:0007669"/>
    <property type="project" value="InterPro"/>
</dbReference>
<keyword evidence="7" id="KW-0804">Transcription</keyword>
<reference evidence="11" key="2">
    <citation type="submission" date="2025-08" db="UniProtKB">
        <authorList>
            <consortium name="Ensembl"/>
        </authorList>
    </citation>
    <scope>IDENTIFICATION</scope>
</reference>
<evidence type="ECO:0000259" key="10">
    <source>
        <dbReference type="PROSITE" id="PS51148"/>
    </source>
</evidence>
<keyword evidence="8" id="KW-0539">Nucleus</keyword>
<keyword evidence="5" id="KW-0805">Transcription regulation</keyword>
<dbReference type="InterPro" id="IPR020997">
    <property type="entry name" value="Ataxin-1_N"/>
</dbReference>
<feature type="region of interest" description="Disordered" evidence="9">
    <location>
        <begin position="709"/>
        <end position="742"/>
    </location>
</feature>
<name>A0AAY4AWD4_9TELE</name>
<evidence type="ECO:0000256" key="5">
    <source>
        <dbReference type="ARBA" id="ARBA00023015"/>
    </source>
</evidence>
<gene>
    <name evidence="11" type="primary">atxn1b</name>
</gene>
<dbReference type="Proteomes" id="UP000694580">
    <property type="component" value="Chromosome 5"/>
</dbReference>
<evidence type="ECO:0000256" key="3">
    <source>
        <dbReference type="ARBA" id="ARBA00022491"/>
    </source>
</evidence>
<dbReference type="GeneTree" id="ENSGT00390000005939"/>
<dbReference type="PANTHER" id="PTHR13392:SF5">
    <property type="entry name" value="ATAXIN-1"/>
    <property type="match status" value="1"/>
</dbReference>
<evidence type="ECO:0000256" key="9">
    <source>
        <dbReference type="SAM" id="MobiDB-lite"/>
    </source>
</evidence>
<dbReference type="InterPro" id="IPR043404">
    <property type="entry name" value="ATAXIN1-like"/>
</dbReference>
<sequence length="758" mass="81611">MKSNQERNNECLPPKKRDLLVVEERTLLSVGESQRGENLAWLASVASMASLAPVNTTHGNSECPIISENLTSSQEPLSMVREYTPSLSSSNASSLSRVSPPLSTQPTVYSSNITLPGGTIQYTPLPQNVQLIGPYTGYISSPIIPSTCGPVQLQRPQQEAYVTAIVSQASNGDQQHHQQHQQVSATGLTVTSPLPTLAQPAGQCIQIEGSPLGMAVTPPATQLPVQLHPHSTVLTSALTLTPSQVLLQYTDNIRTSQAKELVYNGTLADAGVSKQPSVVKAVISHREQDQRLTPQSPNLQTRTQVILPAEYTTDCSVLHNSLGKPIPRQSRDSTFSVASTENIASAVPATITPHALLQTSHRSTQELAAGLFSATPLPIIGYISSSGHQQSLGDQTNLTQHLVISSNPSLLIPVTSGGSAENETALSLPQTYKNMTPAVTLTKSDATGLNGHHSTGTKTVIHQTQIPMHDTIPVSMAAPSASQSPLTSPSASLPPYFMKGSIIQLADGLLKRVEDLRTEDFIHSAEVSSELKIDSSTVERIDCSHTPDLVIIHFSVGEHRALVRVEVLVEYPFFVFGQGWSSCCPDRTTQLLALTCAKLSVGDVCVSLTLKSLRNGSLHKEQTTGSLVTDYPAPFKPSKDDGPPRNKVPKRDSHENGVSIGPGYKAGGEAEVKCKMNSQTLMENGGPDKGIKITCMPQTRQTDICAPQRRVGRKRRWSAPEKREADRSYEEPPMTLPKPSFISQEVKISIEGRSRTGH</sequence>
<proteinExistence type="inferred from homology"/>